<dbReference type="AlphaFoldDB" id="A0A1M5WAX5"/>
<name>A0A1M5WAX5_9CLOT</name>
<keyword evidence="1" id="KW-0812">Transmembrane</keyword>
<evidence type="ECO:0000313" key="3">
    <source>
        <dbReference type="Proteomes" id="UP000184241"/>
    </source>
</evidence>
<protein>
    <submittedName>
        <fullName evidence="2">Uncharacterized protein</fullName>
    </submittedName>
</protein>
<keyword evidence="1" id="KW-1133">Transmembrane helix</keyword>
<dbReference type="EMBL" id="FQXU01000004">
    <property type="protein sequence ID" value="SHH84600.1"/>
    <property type="molecule type" value="Genomic_DNA"/>
</dbReference>
<dbReference type="Proteomes" id="UP000184241">
    <property type="component" value="Unassembled WGS sequence"/>
</dbReference>
<evidence type="ECO:0000256" key="1">
    <source>
        <dbReference type="SAM" id="Phobius"/>
    </source>
</evidence>
<proteinExistence type="predicted"/>
<feature type="transmembrane region" description="Helical" evidence="1">
    <location>
        <begin position="6"/>
        <end position="24"/>
    </location>
</feature>
<accession>A0A1M5WAX5</accession>
<keyword evidence="1" id="KW-0472">Membrane</keyword>
<evidence type="ECO:0000313" key="2">
    <source>
        <dbReference type="EMBL" id="SHH84600.1"/>
    </source>
</evidence>
<sequence>MCNIVLLIGGVVGLFIGIFILMYWSTVNYKWLCDECGQEFEITLKQNVFGVNAGVNYKSLYCPKCQKKTMCKGIKK</sequence>
<organism evidence="2 3">
    <name type="scientific">Clostridium intestinale DSM 6191</name>
    <dbReference type="NCBI Taxonomy" id="1121320"/>
    <lineage>
        <taxon>Bacteria</taxon>
        <taxon>Bacillati</taxon>
        <taxon>Bacillota</taxon>
        <taxon>Clostridia</taxon>
        <taxon>Eubacteriales</taxon>
        <taxon>Clostridiaceae</taxon>
        <taxon>Clostridium</taxon>
    </lineage>
</organism>
<reference evidence="2 3" key="1">
    <citation type="submission" date="2016-11" db="EMBL/GenBank/DDBJ databases">
        <authorList>
            <person name="Jaros S."/>
            <person name="Januszkiewicz K."/>
            <person name="Wedrychowicz H."/>
        </authorList>
    </citation>
    <scope>NUCLEOTIDE SEQUENCE [LARGE SCALE GENOMIC DNA]</scope>
    <source>
        <strain evidence="2 3">DSM 6191</strain>
    </source>
</reference>
<gene>
    <name evidence="2" type="ORF">SAMN02745941_01004</name>
</gene>